<evidence type="ECO:0000256" key="3">
    <source>
        <dbReference type="ARBA" id="ARBA00022840"/>
    </source>
</evidence>
<keyword evidence="3 4" id="KW-0067">ATP-binding</keyword>
<evidence type="ECO:0000259" key="5">
    <source>
        <dbReference type="PROSITE" id="PS50975"/>
    </source>
</evidence>
<keyword evidence="1" id="KW-0436">Ligase</keyword>
<proteinExistence type="predicted"/>
<name>A0ABS6Z2C7_9ACTN</name>
<dbReference type="SUPFAM" id="SSF56059">
    <property type="entry name" value="Glutathione synthetase ATP-binding domain-like"/>
    <property type="match status" value="1"/>
</dbReference>
<evidence type="ECO:0000313" key="6">
    <source>
        <dbReference type="EMBL" id="MBW5481901.1"/>
    </source>
</evidence>
<reference evidence="6 7" key="1">
    <citation type="submission" date="2019-12" db="EMBL/GenBank/DDBJ databases">
        <title>Genome sequence of Streptomyces bambusae.</title>
        <authorList>
            <person name="Bansal K."/>
            <person name="Choksket S."/>
            <person name="Korpole S."/>
            <person name="Patil P.B."/>
        </authorList>
    </citation>
    <scope>NUCLEOTIDE SEQUENCE [LARGE SCALE GENOMIC DNA]</scope>
    <source>
        <strain evidence="6 7">SK60</strain>
    </source>
</reference>
<gene>
    <name evidence="6" type="ORF">GPJ59_08400</name>
</gene>
<dbReference type="EMBL" id="WTFF01000037">
    <property type="protein sequence ID" value="MBW5481901.1"/>
    <property type="molecule type" value="Genomic_DNA"/>
</dbReference>
<organism evidence="6 7">
    <name type="scientific">Streptomyces bambusae</name>
    <dbReference type="NCBI Taxonomy" id="1550616"/>
    <lineage>
        <taxon>Bacteria</taxon>
        <taxon>Bacillati</taxon>
        <taxon>Actinomycetota</taxon>
        <taxon>Actinomycetes</taxon>
        <taxon>Kitasatosporales</taxon>
        <taxon>Streptomycetaceae</taxon>
        <taxon>Streptomyces</taxon>
    </lineage>
</organism>
<dbReference type="InterPro" id="IPR041472">
    <property type="entry name" value="BL00235/CARNS1_N"/>
</dbReference>
<dbReference type="Pfam" id="PF18130">
    <property type="entry name" value="ATPgrasp_N"/>
    <property type="match status" value="1"/>
</dbReference>
<evidence type="ECO:0000256" key="4">
    <source>
        <dbReference type="PROSITE-ProRule" id="PRU00409"/>
    </source>
</evidence>
<dbReference type="InterPro" id="IPR040570">
    <property type="entry name" value="LAL_C2"/>
</dbReference>
<comment type="caution">
    <text evidence="6">The sequence shown here is derived from an EMBL/GenBank/DDBJ whole genome shotgun (WGS) entry which is preliminary data.</text>
</comment>
<protein>
    <recommendedName>
        <fullName evidence="5">ATP-grasp domain-containing protein</fullName>
    </recommendedName>
</protein>
<dbReference type="Gene3D" id="3.30.470.20">
    <property type="entry name" value="ATP-grasp fold, B domain"/>
    <property type="match status" value="1"/>
</dbReference>
<dbReference type="PANTHER" id="PTHR43585:SF2">
    <property type="entry name" value="ATP-GRASP ENZYME FSQD"/>
    <property type="match status" value="1"/>
</dbReference>
<dbReference type="PANTHER" id="PTHR43585">
    <property type="entry name" value="FUMIPYRROLE BIOSYNTHESIS PROTEIN C"/>
    <property type="match status" value="1"/>
</dbReference>
<dbReference type="Gene3D" id="3.40.50.20">
    <property type="match status" value="1"/>
</dbReference>
<dbReference type="PROSITE" id="PS50975">
    <property type="entry name" value="ATP_GRASP"/>
    <property type="match status" value="1"/>
</dbReference>
<dbReference type="InterPro" id="IPR052032">
    <property type="entry name" value="ATP-dep_AA_Ligase"/>
</dbReference>
<keyword evidence="2 4" id="KW-0547">Nucleotide-binding</keyword>
<sequence length="441" mass="47583">MENASPRRILIVGLDRYGMRACVRLGLEVTVVCGTAVWDQGHIAIPDEVTVIRVDDHTSAEAVLMALARAGLTSGSFDAVYTTAEDSLVMVGLLAAHLGLPAVPPDVAVRFRDKSVQKREIRAAGLATAGAVVVDDVHDVAGITELGSAKAVLKPVAGAATERTSVVSSVAELRRRSEEYRRQGTRQRTFVLEEFVRGEEWIADGVLFEGELLFCALGRYGDPCLTAVDSGRPLNFRHFDPADESWAYDRALPVVTASLAALGLRDGMFHMELFHDPETGALTFGECAARRGGALVQEVVHAKFNVDLAACAIQVALGRRPELDVRIRPGAIGGAYLTAGPGLLLDCPSADQVMARPGVEFVRIERPVGERTPAVSGTDHRIGQFMVAAGTAEELQQRFDKVWAWFGPQVKIVPDGLTSRELRALQSALRPGVRFGDALWR</sequence>
<dbReference type="InterPro" id="IPR011761">
    <property type="entry name" value="ATP-grasp"/>
</dbReference>
<evidence type="ECO:0000256" key="1">
    <source>
        <dbReference type="ARBA" id="ARBA00022598"/>
    </source>
</evidence>
<accession>A0ABS6Z2C7</accession>
<evidence type="ECO:0000313" key="7">
    <source>
        <dbReference type="Proteomes" id="UP000812013"/>
    </source>
</evidence>
<feature type="domain" description="ATP-grasp" evidence="5">
    <location>
        <begin position="118"/>
        <end position="317"/>
    </location>
</feature>
<keyword evidence="7" id="KW-1185">Reference proteome</keyword>
<dbReference type="Proteomes" id="UP000812013">
    <property type="component" value="Unassembled WGS sequence"/>
</dbReference>
<evidence type="ECO:0000256" key="2">
    <source>
        <dbReference type="ARBA" id="ARBA00022741"/>
    </source>
</evidence>
<dbReference type="Pfam" id="PF18603">
    <property type="entry name" value="LAL_C2"/>
    <property type="match status" value="1"/>
</dbReference>
<dbReference type="RefSeq" id="WP_219665837.1">
    <property type="nucleotide sequence ID" value="NZ_WTFF01000037.1"/>
</dbReference>